<dbReference type="SUPFAM" id="SSF46689">
    <property type="entry name" value="Homeodomain-like"/>
    <property type="match status" value="1"/>
</dbReference>
<accession>A0A318HG44</accession>
<proteinExistence type="predicted"/>
<dbReference type="Pfam" id="PF00440">
    <property type="entry name" value="TetR_N"/>
    <property type="match status" value="1"/>
</dbReference>
<organism evidence="4 5">
    <name type="scientific">Mycolicibacterium moriokaense</name>
    <dbReference type="NCBI Taxonomy" id="39691"/>
    <lineage>
        <taxon>Bacteria</taxon>
        <taxon>Bacillati</taxon>
        <taxon>Actinomycetota</taxon>
        <taxon>Actinomycetes</taxon>
        <taxon>Mycobacteriales</taxon>
        <taxon>Mycobacteriaceae</taxon>
        <taxon>Mycolicibacterium</taxon>
    </lineage>
</organism>
<name>A0A318HG44_9MYCO</name>
<sequence length="166" mass="18669">MDDIASEVGLSRPSVYRYFADRDDLLIELNIRHARALLDRAHKATSRQSNFPDQIIEGILYMADQARRDPLTRFVIDPDGTSMGQRLITSGTSAMLRAEFFDPYLDAAIANDELPRGLPRADYYLWLGDLTKMVMRGVDDGVGDLKRYRSILRRFAVPALAGSTAT</sequence>
<evidence type="ECO:0000256" key="1">
    <source>
        <dbReference type="ARBA" id="ARBA00023125"/>
    </source>
</evidence>
<keyword evidence="1 2" id="KW-0238">DNA-binding</keyword>
<dbReference type="InterPro" id="IPR001647">
    <property type="entry name" value="HTH_TetR"/>
</dbReference>
<reference evidence="5" key="1">
    <citation type="submission" date="2018-05" db="EMBL/GenBank/DDBJ databases">
        <authorList>
            <person name="Deangelis K."/>
            <person name="Huntemann M."/>
            <person name="Clum A."/>
            <person name="Pillay M."/>
            <person name="Palaniappan K."/>
            <person name="Varghese N."/>
            <person name="Mikhailova N."/>
            <person name="Stamatis D."/>
            <person name="Reddy T."/>
            <person name="Daum C."/>
            <person name="Shapiro N."/>
            <person name="Ivanova N."/>
            <person name="Kyrpides N."/>
            <person name="Woyke T."/>
        </authorList>
    </citation>
    <scope>NUCLEOTIDE SEQUENCE [LARGE SCALE GENOMIC DNA]</scope>
    <source>
        <strain evidence="5">GAS496</strain>
    </source>
</reference>
<comment type="caution">
    <text evidence="2">Lacks conserved residue(s) required for the propagation of feature annotation.</text>
</comment>
<evidence type="ECO:0000259" key="3">
    <source>
        <dbReference type="PROSITE" id="PS50977"/>
    </source>
</evidence>
<keyword evidence="5" id="KW-1185">Reference proteome</keyword>
<gene>
    <name evidence="4" type="ORF">C8E89_10820</name>
</gene>
<dbReference type="InterPro" id="IPR009057">
    <property type="entry name" value="Homeodomain-like_sf"/>
</dbReference>
<feature type="domain" description="HTH tetR-type" evidence="3">
    <location>
        <begin position="1"/>
        <end position="37"/>
    </location>
</feature>
<protein>
    <submittedName>
        <fullName evidence="4">TetR family transcriptional regulator</fullName>
    </submittedName>
</protein>
<dbReference type="PROSITE" id="PS50977">
    <property type="entry name" value="HTH_TETR_2"/>
    <property type="match status" value="1"/>
</dbReference>
<reference evidence="4 5" key="2">
    <citation type="submission" date="2018-06" db="EMBL/GenBank/DDBJ databases">
        <title>Sequencing of bacterial isolates from soil warming experiment in Harvard Forest, Massachusetts, USA.</title>
        <authorList>
            <person name="Deangelis K.PhD."/>
        </authorList>
    </citation>
    <scope>NUCLEOTIDE SEQUENCE [LARGE SCALE GENOMIC DNA]</scope>
    <source>
        <strain evidence="4 5">GAS496</strain>
    </source>
</reference>
<dbReference type="EMBL" id="QJJU01000008">
    <property type="protein sequence ID" value="PXX08356.1"/>
    <property type="molecule type" value="Genomic_DNA"/>
</dbReference>
<evidence type="ECO:0000256" key="2">
    <source>
        <dbReference type="PROSITE-ProRule" id="PRU00335"/>
    </source>
</evidence>
<dbReference type="Proteomes" id="UP000247781">
    <property type="component" value="Unassembled WGS sequence"/>
</dbReference>
<dbReference type="GO" id="GO:0003677">
    <property type="term" value="F:DNA binding"/>
    <property type="evidence" value="ECO:0007669"/>
    <property type="project" value="UniProtKB-UniRule"/>
</dbReference>
<dbReference type="AlphaFoldDB" id="A0A318HG44"/>
<evidence type="ECO:0000313" key="5">
    <source>
        <dbReference type="Proteomes" id="UP000247781"/>
    </source>
</evidence>
<dbReference type="Gene3D" id="1.10.357.10">
    <property type="entry name" value="Tetracycline Repressor, domain 2"/>
    <property type="match status" value="1"/>
</dbReference>
<comment type="caution">
    <text evidence="4">The sequence shown here is derived from an EMBL/GenBank/DDBJ whole genome shotgun (WGS) entry which is preliminary data.</text>
</comment>
<evidence type="ECO:0000313" key="4">
    <source>
        <dbReference type="EMBL" id="PXX08356.1"/>
    </source>
</evidence>